<keyword evidence="3" id="KW-0813">Transport</keyword>
<evidence type="ECO:0000256" key="5">
    <source>
        <dbReference type="ARBA" id="ARBA00022692"/>
    </source>
</evidence>
<dbReference type="AlphaFoldDB" id="A0A419T7Q5"/>
<dbReference type="InterPro" id="IPR052017">
    <property type="entry name" value="TSUP"/>
</dbReference>
<comment type="similarity">
    <text evidence="2 8">Belongs to the 4-toluene sulfonate uptake permease (TSUP) (TC 2.A.102) family.</text>
</comment>
<dbReference type="InterPro" id="IPR002781">
    <property type="entry name" value="TM_pro_TauE-like"/>
</dbReference>
<gene>
    <name evidence="9" type="ORF">BET03_09385</name>
</gene>
<evidence type="ECO:0000256" key="4">
    <source>
        <dbReference type="ARBA" id="ARBA00022475"/>
    </source>
</evidence>
<accession>A0A419T7Q5</accession>
<dbReference type="GO" id="GO:0005886">
    <property type="term" value="C:plasma membrane"/>
    <property type="evidence" value="ECO:0007669"/>
    <property type="project" value="UniProtKB-SubCell"/>
</dbReference>
<dbReference type="OrthoDB" id="554695at2"/>
<evidence type="ECO:0000256" key="1">
    <source>
        <dbReference type="ARBA" id="ARBA00004651"/>
    </source>
</evidence>
<dbReference type="RefSeq" id="WP_120167821.1">
    <property type="nucleotide sequence ID" value="NZ_MCIB01000006.1"/>
</dbReference>
<feature type="transmembrane region" description="Helical" evidence="8">
    <location>
        <begin position="34"/>
        <end position="52"/>
    </location>
</feature>
<name>A0A419T7Q5_9FIRM</name>
<dbReference type="Pfam" id="PF01925">
    <property type="entry name" value="TauE"/>
    <property type="match status" value="1"/>
</dbReference>
<dbReference type="Proteomes" id="UP000284177">
    <property type="component" value="Unassembled WGS sequence"/>
</dbReference>
<feature type="transmembrane region" description="Helical" evidence="8">
    <location>
        <begin position="230"/>
        <end position="250"/>
    </location>
</feature>
<feature type="transmembrane region" description="Helical" evidence="8">
    <location>
        <begin position="139"/>
        <end position="172"/>
    </location>
</feature>
<keyword evidence="7 8" id="KW-0472">Membrane</keyword>
<evidence type="ECO:0000256" key="2">
    <source>
        <dbReference type="ARBA" id="ARBA00009142"/>
    </source>
</evidence>
<comment type="caution">
    <text evidence="9">The sequence shown here is derived from an EMBL/GenBank/DDBJ whole genome shotgun (WGS) entry which is preliminary data.</text>
</comment>
<dbReference type="EMBL" id="MCIB01000006">
    <property type="protein sequence ID" value="RKD33453.1"/>
    <property type="molecule type" value="Genomic_DNA"/>
</dbReference>
<organism evidence="9 10">
    <name type="scientific">Thermohalobacter berrensis</name>
    <dbReference type="NCBI Taxonomy" id="99594"/>
    <lineage>
        <taxon>Bacteria</taxon>
        <taxon>Bacillati</taxon>
        <taxon>Bacillota</taxon>
        <taxon>Tissierellia</taxon>
        <taxon>Tissierellales</taxon>
        <taxon>Thermohalobacteraceae</taxon>
        <taxon>Thermohalobacter</taxon>
    </lineage>
</organism>
<evidence type="ECO:0000256" key="7">
    <source>
        <dbReference type="ARBA" id="ARBA00023136"/>
    </source>
</evidence>
<proteinExistence type="inferred from homology"/>
<evidence type="ECO:0000256" key="8">
    <source>
        <dbReference type="RuleBase" id="RU363041"/>
    </source>
</evidence>
<dbReference type="PANTHER" id="PTHR30269:SF0">
    <property type="entry name" value="MEMBRANE TRANSPORTER PROTEIN YFCA-RELATED"/>
    <property type="match status" value="1"/>
</dbReference>
<evidence type="ECO:0000256" key="3">
    <source>
        <dbReference type="ARBA" id="ARBA00022448"/>
    </source>
</evidence>
<feature type="transmembrane region" description="Helical" evidence="8">
    <location>
        <begin position="99"/>
        <end position="118"/>
    </location>
</feature>
<dbReference type="PANTHER" id="PTHR30269">
    <property type="entry name" value="TRANSMEMBRANE PROTEIN YFCA"/>
    <property type="match status" value="1"/>
</dbReference>
<comment type="subcellular location">
    <subcellularLocation>
        <location evidence="1 8">Cell membrane</location>
        <topology evidence="1 8">Multi-pass membrane protein</topology>
    </subcellularLocation>
</comment>
<reference evidence="9 10" key="1">
    <citation type="submission" date="2016-08" db="EMBL/GenBank/DDBJ databases">
        <title>Novel Firmicutes and Novel Genomes.</title>
        <authorList>
            <person name="Poppleton D.I."/>
            <person name="Gribaldo S."/>
        </authorList>
    </citation>
    <scope>NUCLEOTIDE SEQUENCE [LARGE SCALE GENOMIC DNA]</scope>
    <source>
        <strain evidence="9 10">CTT3</strain>
    </source>
</reference>
<feature type="transmembrane region" description="Helical" evidence="8">
    <location>
        <begin position="73"/>
        <end position="93"/>
    </location>
</feature>
<keyword evidence="4 8" id="KW-1003">Cell membrane</keyword>
<evidence type="ECO:0000313" key="9">
    <source>
        <dbReference type="EMBL" id="RKD33453.1"/>
    </source>
</evidence>
<feature type="transmembrane region" description="Helical" evidence="8">
    <location>
        <begin position="203"/>
        <end position="224"/>
    </location>
</feature>
<evidence type="ECO:0000313" key="10">
    <source>
        <dbReference type="Proteomes" id="UP000284177"/>
    </source>
</evidence>
<keyword evidence="5 8" id="KW-0812">Transmembrane</keyword>
<protein>
    <recommendedName>
        <fullName evidence="8">Probable membrane transporter protein</fullName>
    </recommendedName>
</protein>
<keyword evidence="10" id="KW-1185">Reference proteome</keyword>
<sequence>MSVKYTLLVIAVGTIAGFLNTVAGGGSLFTMPVLIFLGLPSAVANGTNRIAIMIQNIIAITNFKNKGYFDWKLSVTLALPAVLGAIVGSNIAISLPDDIFNKILAVVMIIILGLILWNPKKRLKSRDLELNNRRKIIGAIVFFFVGIYGGLIQAGVGFIIIASLTLITGFSLVRINSMKVLIVAIYMIISLLIFIINGKVNWLYGLSLAIGNGLGAFIGSNLSVKKGDKWIKVILTISILLMSAKLLGIFRL</sequence>
<feature type="transmembrane region" description="Helical" evidence="8">
    <location>
        <begin position="178"/>
        <end position="196"/>
    </location>
</feature>
<keyword evidence="6 8" id="KW-1133">Transmembrane helix</keyword>
<evidence type="ECO:0000256" key="6">
    <source>
        <dbReference type="ARBA" id="ARBA00022989"/>
    </source>
</evidence>